<dbReference type="SMART" id="SM00382">
    <property type="entry name" value="AAA"/>
    <property type="match status" value="1"/>
</dbReference>
<dbReference type="Proteomes" id="UP001059597">
    <property type="component" value="Chromosome"/>
</dbReference>
<protein>
    <submittedName>
        <fullName evidence="11">ABC transporter ATP-binding protein</fullName>
    </submittedName>
</protein>
<keyword evidence="3" id="KW-0547">Nucleotide-binding</keyword>
<dbReference type="InterPro" id="IPR039421">
    <property type="entry name" value="Type_1_exporter"/>
</dbReference>
<name>A0ABM7ZLB6_STRNI</name>
<dbReference type="PROSITE" id="PS50929">
    <property type="entry name" value="ABC_TM1F"/>
    <property type="match status" value="1"/>
</dbReference>
<keyword evidence="12" id="KW-1185">Reference proteome</keyword>
<dbReference type="Pfam" id="PF00005">
    <property type="entry name" value="ABC_tran"/>
    <property type="match status" value="1"/>
</dbReference>
<feature type="transmembrane region" description="Helical" evidence="8">
    <location>
        <begin position="291"/>
        <end position="315"/>
    </location>
</feature>
<dbReference type="InterPro" id="IPR027417">
    <property type="entry name" value="P-loop_NTPase"/>
</dbReference>
<evidence type="ECO:0000256" key="1">
    <source>
        <dbReference type="ARBA" id="ARBA00004651"/>
    </source>
</evidence>
<dbReference type="RefSeq" id="WP_261951383.1">
    <property type="nucleotide sequence ID" value="NZ_AP026073.1"/>
</dbReference>
<keyword evidence="6 8" id="KW-0472">Membrane</keyword>
<dbReference type="Gene3D" id="1.20.1560.10">
    <property type="entry name" value="ABC transporter type 1, transmembrane domain"/>
    <property type="match status" value="1"/>
</dbReference>
<keyword evidence="2 8" id="KW-0812">Transmembrane</keyword>
<dbReference type="PROSITE" id="PS50893">
    <property type="entry name" value="ABC_TRANSPORTER_2"/>
    <property type="match status" value="1"/>
</dbReference>
<proteinExistence type="predicted"/>
<feature type="domain" description="ABC transmembrane type-1" evidence="10">
    <location>
        <begin position="38"/>
        <end position="317"/>
    </location>
</feature>
<feature type="transmembrane region" description="Helical" evidence="8">
    <location>
        <begin position="176"/>
        <end position="196"/>
    </location>
</feature>
<gene>
    <name evidence="11" type="ORF">HEK616_06670</name>
</gene>
<sequence length="613" mass="65526">MSTPDTHPHGTPFTHPDGTPKQLFILREIFHGRRLQMAFVLALALVATGATLILPWTVGKLLAAIQQNDGFGTWTWLMVAVGLGSAAANALATYLLSRMGHQLVRRLRVRTMRHALGLGLHTARREGAGNLATRVTADAAAVKGVVDIGPIQLPMSLVTLVGTLAIMGVLDWVLLLITLGAFLVALCVVGVVVVALRRKYTAIQHEVGALAQQFVATLEALTVIKAHRAERIVAAELDTRADRVARFSIGASAMEALMVPVINLGQQIALVAVILGGGARITSGALDLGTFVSFLLYLFQLTAPLVMAMSGMSTIQAGLAARKRFDELFALPSEPTAPGSEQTSPGEADAPAPSPIAGAPAVRFEKVHFAYGDEPVLRQVDLTVPATGLTAMVGLSGSGKSTVLGLVERFMDPQEGHIELFGHRTDRWPLPELRGRLAYVDQESTLLRDTVRTNLTLGQEEPVADDILLGALRDVGLEEEITRLPDGLDTVLGGAHNLSGGQRQRLALARARLSDAPLILLDEPSSQLDSLNELRLRDLVDEISQDRAVLVVAHRISTVRHADHVILMDGGQVTAQGRHDELMHTSPMYAELVRGQQLGTSDTTTPALAGGDR</sequence>
<keyword evidence="4 11" id="KW-0067">ATP-binding</keyword>
<evidence type="ECO:0000256" key="3">
    <source>
        <dbReference type="ARBA" id="ARBA00022741"/>
    </source>
</evidence>
<reference evidence="11" key="1">
    <citation type="submission" date="2022-06" db="EMBL/GenBank/DDBJ databases">
        <title>Complete genome sequence of Streptomyces nigrescens HEK616.</title>
        <authorList>
            <person name="Asamizu S."/>
            <person name="Onaka H."/>
        </authorList>
    </citation>
    <scope>NUCLEOTIDE SEQUENCE</scope>
    <source>
        <strain evidence="11">HEK616</strain>
    </source>
</reference>
<evidence type="ECO:0000256" key="2">
    <source>
        <dbReference type="ARBA" id="ARBA00022692"/>
    </source>
</evidence>
<feature type="transmembrane region" description="Helical" evidence="8">
    <location>
        <begin position="256"/>
        <end position="279"/>
    </location>
</feature>
<evidence type="ECO:0000256" key="7">
    <source>
        <dbReference type="SAM" id="MobiDB-lite"/>
    </source>
</evidence>
<dbReference type="GO" id="GO:0005524">
    <property type="term" value="F:ATP binding"/>
    <property type="evidence" value="ECO:0007669"/>
    <property type="project" value="UniProtKB-KW"/>
</dbReference>
<feature type="domain" description="ABC transporter" evidence="9">
    <location>
        <begin position="362"/>
        <end position="595"/>
    </location>
</feature>
<dbReference type="EMBL" id="AP026073">
    <property type="protein sequence ID" value="BDM67180.1"/>
    <property type="molecule type" value="Genomic_DNA"/>
</dbReference>
<evidence type="ECO:0000259" key="9">
    <source>
        <dbReference type="PROSITE" id="PS50893"/>
    </source>
</evidence>
<evidence type="ECO:0000256" key="5">
    <source>
        <dbReference type="ARBA" id="ARBA00022989"/>
    </source>
</evidence>
<dbReference type="PANTHER" id="PTHR43394">
    <property type="entry name" value="ATP-DEPENDENT PERMEASE MDL1, MITOCHONDRIAL"/>
    <property type="match status" value="1"/>
</dbReference>
<dbReference type="Gene3D" id="3.40.50.300">
    <property type="entry name" value="P-loop containing nucleotide triphosphate hydrolases"/>
    <property type="match status" value="1"/>
</dbReference>
<dbReference type="SUPFAM" id="SSF52540">
    <property type="entry name" value="P-loop containing nucleoside triphosphate hydrolases"/>
    <property type="match status" value="1"/>
</dbReference>
<keyword evidence="5 8" id="KW-1133">Transmembrane helix</keyword>
<feature type="transmembrane region" description="Helical" evidence="8">
    <location>
        <begin position="37"/>
        <end position="56"/>
    </location>
</feature>
<feature type="transmembrane region" description="Helical" evidence="8">
    <location>
        <begin position="76"/>
        <end position="96"/>
    </location>
</feature>
<accession>A0ABM7ZLB6</accession>
<dbReference type="InterPro" id="IPR011527">
    <property type="entry name" value="ABC1_TM_dom"/>
</dbReference>
<dbReference type="CDD" id="cd18551">
    <property type="entry name" value="ABC_6TM_LmrA_like"/>
    <property type="match status" value="1"/>
</dbReference>
<dbReference type="Pfam" id="PF00664">
    <property type="entry name" value="ABC_membrane"/>
    <property type="match status" value="1"/>
</dbReference>
<dbReference type="InterPro" id="IPR036640">
    <property type="entry name" value="ABC1_TM_sf"/>
</dbReference>
<feature type="transmembrane region" description="Helical" evidence="8">
    <location>
        <begin position="153"/>
        <end position="170"/>
    </location>
</feature>
<evidence type="ECO:0000256" key="6">
    <source>
        <dbReference type="ARBA" id="ARBA00023136"/>
    </source>
</evidence>
<evidence type="ECO:0000256" key="8">
    <source>
        <dbReference type="SAM" id="Phobius"/>
    </source>
</evidence>
<organism evidence="11 12">
    <name type="scientific">Streptomyces nigrescens</name>
    <dbReference type="NCBI Taxonomy" id="1920"/>
    <lineage>
        <taxon>Bacteria</taxon>
        <taxon>Bacillati</taxon>
        <taxon>Actinomycetota</taxon>
        <taxon>Actinomycetes</taxon>
        <taxon>Kitasatosporales</taxon>
        <taxon>Streptomycetaceae</taxon>
        <taxon>Streptomyces</taxon>
    </lineage>
</organism>
<feature type="region of interest" description="Disordered" evidence="7">
    <location>
        <begin position="332"/>
        <end position="355"/>
    </location>
</feature>
<comment type="subcellular location">
    <subcellularLocation>
        <location evidence="1">Cell membrane</location>
        <topology evidence="1">Multi-pass membrane protein</topology>
    </subcellularLocation>
</comment>
<dbReference type="SUPFAM" id="SSF90123">
    <property type="entry name" value="ABC transporter transmembrane region"/>
    <property type="match status" value="1"/>
</dbReference>
<evidence type="ECO:0000313" key="12">
    <source>
        <dbReference type="Proteomes" id="UP001059597"/>
    </source>
</evidence>
<evidence type="ECO:0000259" key="10">
    <source>
        <dbReference type="PROSITE" id="PS50929"/>
    </source>
</evidence>
<evidence type="ECO:0000256" key="4">
    <source>
        <dbReference type="ARBA" id="ARBA00022840"/>
    </source>
</evidence>
<evidence type="ECO:0000313" key="11">
    <source>
        <dbReference type="EMBL" id="BDM67180.1"/>
    </source>
</evidence>
<dbReference type="InterPro" id="IPR003439">
    <property type="entry name" value="ABC_transporter-like_ATP-bd"/>
</dbReference>
<dbReference type="InterPro" id="IPR003593">
    <property type="entry name" value="AAA+_ATPase"/>
</dbReference>
<dbReference type="PANTHER" id="PTHR43394:SF1">
    <property type="entry name" value="ATP-BINDING CASSETTE SUB-FAMILY B MEMBER 10, MITOCHONDRIAL"/>
    <property type="match status" value="1"/>
</dbReference>